<evidence type="ECO:0000313" key="2">
    <source>
        <dbReference type="Proteomes" id="UP000515811"/>
    </source>
</evidence>
<organism evidence="1 2">
    <name type="scientific">Diaphorobacter ruginosibacter</name>
    <dbReference type="NCBI Taxonomy" id="1715720"/>
    <lineage>
        <taxon>Bacteria</taxon>
        <taxon>Pseudomonadati</taxon>
        <taxon>Pseudomonadota</taxon>
        <taxon>Betaproteobacteria</taxon>
        <taxon>Burkholderiales</taxon>
        <taxon>Comamonadaceae</taxon>
        <taxon>Diaphorobacter</taxon>
    </lineage>
</organism>
<keyword evidence="2" id="KW-1185">Reference proteome</keyword>
<dbReference type="EMBL" id="CP060714">
    <property type="protein sequence ID" value="QNN58318.1"/>
    <property type="molecule type" value="Genomic_DNA"/>
</dbReference>
<evidence type="ECO:0000313" key="1">
    <source>
        <dbReference type="EMBL" id="QNN58318.1"/>
    </source>
</evidence>
<sequence length="256" mass="28961">MRPLLLVAHPGHELRIIQWVHRTRPHIVMLTNGEGSIGQPRLEHSLQLLEPIGVQIRNDWLASVPDSHIYGALLGTAPSPFGAWLTRLVDLGMQGQFDTVVADQAEGYNPSHDLCRVMANCLVDRLRKSGKSVRSLEFPVVGPSCDPDRQSEVEDTVILSPAELRHKLALMHLYAQRTSPVLKQELDAMLASFGEESFGKEYLYPASRTPYELDEMPTVLPEFERIGEERFRAGVYRHVIRAEHLRRLVQDMTKPC</sequence>
<accession>A0A7G9RRU3</accession>
<dbReference type="RefSeq" id="WP_187598602.1">
    <property type="nucleotide sequence ID" value="NZ_CP060714.1"/>
</dbReference>
<protein>
    <recommendedName>
        <fullName evidence="3">PIG-L family deacetylase</fullName>
    </recommendedName>
</protein>
<name>A0A7G9RRU3_9BURK</name>
<dbReference type="Proteomes" id="UP000515811">
    <property type="component" value="Chromosome"/>
</dbReference>
<dbReference type="KEGG" id="drg:H9K76_05605"/>
<gene>
    <name evidence="1" type="ORF">H9K76_05605</name>
</gene>
<dbReference type="AlphaFoldDB" id="A0A7G9RRU3"/>
<proteinExistence type="predicted"/>
<evidence type="ECO:0008006" key="3">
    <source>
        <dbReference type="Google" id="ProtNLM"/>
    </source>
</evidence>
<reference evidence="1 2" key="1">
    <citation type="submission" date="2020-08" db="EMBL/GenBank/DDBJ databases">
        <title>Genome sequence of Diaphorobacter ruginosibacter DSM 27467T.</title>
        <authorList>
            <person name="Hyun D.-W."/>
            <person name="Bae J.-W."/>
        </authorList>
    </citation>
    <scope>NUCLEOTIDE SEQUENCE [LARGE SCALE GENOMIC DNA]</scope>
    <source>
        <strain evidence="1 2">DSM 27467</strain>
    </source>
</reference>